<evidence type="ECO:0000256" key="8">
    <source>
        <dbReference type="PIRSR" id="PIRSR602481-2"/>
    </source>
</evidence>
<dbReference type="Proteomes" id="UP000042527">
    <property type="component" value="Unassembled WGS sequence"/>
</dbReference>
<dbReference type="InterPro" id="IPR043135">
    <property type="entry name" value="Fur_C"/>
</dbReference>
<evidence type="ECO:0000256" key="4">
    <source>
        <dbReference type="ARBA" id="ARBA00023015"/>
    </source>
</evidence>
<protein>
    <submittedName>
        <fullName evidence="9">Transcriptional regulator, Fur family</fullName>
    </submittedName>
</protein>
<dbReference type="CDD" id="cd07153">
    <property type="entry name" value="Fur_like"/>
    <property type="match status" value="1"/>
</dbReference>
<feature type="binding site" evidence="7">
    <location>
        <position position="116"/>
    </location>
    <ligand>
        <name>Zn(2+)</name>
        <dbReference type="ChEBI" id="CHEBI:29105"/>
    </ligand>
</feature>
<keyword evidence="3 7" id="KW-0862">Zinc</keyword>
<dbReference type="PANTHER" id="PTHR33202">
    <property type="entry name" value="ZINC UPTAKE REGULATION PROTEIN"/>
    <property type="match status" value="1"/>
</dbReference>
<dbReference type="GO" id="GO:0045892">
    <property type="term" value="P:negative regulation of DNA-templated transcription"/>
    <property type="evidence" value="ECO:0007669"/>
    <property type="project" value="TreeGrafter"/>
</dbReference>
<accession>A0A0B7GWR4</accession>
<keyword evidence="5" id="KW-0238">DNA-binding</keyword>
<dbReference type="InterPro" id="IPR036390">
    <property type="entry name" value="WH_DNA-bd_sf"/>
</dbReference>
<dbReference type="EMBL" id="CDNC01000047">
    <property type="protein sequence ID" value="CEM62968.1"/>
    <property type="molecule type" value="Genomic_DNA"/>
</dbReference>
<dbReference type="GO" id="GO:0008270">
    <property type="term" value="F:zinc ion binding"/>
    <property type="evidence" value="ECO:0007669"/>
    <property type="project" value="TreeGrafter"/>
</dbReference>
<evidence type="ECO:0000256" key="7">
    <source>
        <dbReference type="PIRSR" id="PIRSR602481-1"/>
    </source>
</evidence>
<dbReference type="Gene3D" id="3.30.1490.190">
    <property type="match status" value="1"/>
</dbReference>
<evidence type="ECO:0000313" key="9">
    <source>
        <dbReference type="EMBL" id="CEM62968.1"/>
    </source>
</evidence>
<comment type="cofactor">
    <cofactor evidence="8">
        <name>Mn(2+)</name>
        <dbReference type="ChEBI" id="CHEBI:29035"/>
    </cofactor>
    <cofactor evidence="8">
        <name>Fe(2+)</name>
        <dbReference type="ChEBI" id="CHEBI:29033"/>
    </cofactor>
    <text evidence="8">Binds 1 Mn(2+) or Fe(2+) ion per subunit.</text>
</comment>
<evidence type="ECO:0000256" key="1">
    <source>
        <dbReference type="ARBA" id="ARBA00007957"/>
    </source>
</evidence>
<feature type="binding site" evidence="7">
    <location>
        <position position="159"/>
    </location>
    <ligand>
        <name>Zn(2+)</name>
        <dbReference type="ChEBI" id="CHEBI:29105"/>
    </ligand>
</feature>
<organism evidence="9 10">
    <name type="scientific">Treponema phagedenis</name>
    <dbReference type="NCBI Taxonomy" id="162"/>
    <lineage>
        <taxon>Bacteria</taxon>
        <taxon>Pseudomonadati</taxon>
        <taxon>Spirochaetota</taxon>
        <taxon>Spirochaetia</taxon>
        <taxon>Spirochaetales</taxon>
        <taxon>Treponemataceae</taxon>
        <taxon>Treponema</taxon>
    </lineage>
</organism>
<feature type="binding site" evidence="8">
    <location>
        <position position="148"/>
    </location>
    <ligand>
        <name>Fe cation</name>
        <dbReference type="ChEBI" id="CHEBI:24875"/>
    </ligand>
</feature>
<dbReference type="SUPFAM" id="SSF46785">
    <property type="entry name" value="Winged helix' DNA-binding domain"/>
    <property type="match status" value="1"/>
</dbReference>
<dbReference type="PANTHER" id="PTHR33202:SF7">
    <property type="entry name" value="FERRIC UPTAKE REGULATION PROTEIN"/>
    <property type="match status" value="1"/>
</dbReference>
<keyword evidence="2" id="KW-0678">Repressor</keyword>
<keyword evidence="6" id="KW-0804">Transcription</keyword>
<keyword evidence="8" id="KW-0408">Iron</keyword>
<dbReference type="GO" id="GO:0000976">
    <property type="term" value="F:transcription cis-regulatory region binding"/>
    <property type="evidence" value="ECO:0007669"/>
    <property type="project" value="TreeGrafter"/>
</dbReference>
<comment type="cofactor">
    <cofactor evidence="7">
        <name>Zn(2+)</name>
        <dbReference type="ChEBI" id="CHEBI:29105"/>
    </cofactor>
    <text evidence="7">Binds 1 zinc ion per subunit.</text>
</comment>
<dbReference type="RefSeq" id="WP_148879768.1">
    <property type="nucleotide sequence ID" value="NZ_CP027018.1"/>
</dbReference>
<feature type="binding site" evidence="7">
    <location>
        <position position="156"/>
    </location>
    <ligand>
        <name>Zn(2+)</name>
        <dbReference type="ChEBI" id="CHEBI:29105"/>
    </ligand>
</feature>
<dbReference type="GO" id="GO:0003700">
    <property type="term" value="F:DNA-binding transcription factor activity"/>
    <property type="evidence" value="ECO:0007669"/>
    <property type="project" value="InterPro"/>
</dbReference>
<dbReference type="AlphaFoldDB" id="A0A0B7GWR4"/>
<evidence type="ECO:0000256" key="3">
    <source>
        <dbReference type="ARBA" id="ARBA00022833"/>
    </source>
</evidence>
<feature type="binding site" evidence="8">
    <location>
        <position position="110"/>
    </location>
    <ligand>
        <name>Fe cation</name>
        <dbReference type="ChEBI" id="CHEBI:24875"/>
    </ligand>
</feature>
<gene>
    <name evidence="9" type="ORF">TPHV1_510035</name>
</gene>
<dbReference type="Gene3D" id="1.10.10.10">
    <property type="entry name" value="Winged helix-like DNA-binding domain superfamily/Winged helix DNA-binding domain"/>
    <property type="match status" value="1"/>
</dbReference>
<proteinExistence type="inferred from homology"/>
<evidence type="ECO:0000313" key="10">
    <source>
        <dbReference type="Proteomes" id="UP000042527"/>
    </source>
</evidence>
<dbReference type="InterPro" id="IPR036388">
    <property type="entry name" value="WH-like_DNA-bd_sf"/>
</dbReference>
<dbReference type="GO" id="GO:1900376">
    <property type="term" value="P:regulation of secondary metabolite biosynthetic process"/>
    <property type="evidence" value="ECO:0007669"/>
    <property type="project" value="TreeGrafter"/>
</dbReference>
<sequence>MNGIIFSSLYVNSLRIHTRIDIIVDMEGSTLSNKKLRKTKARRKILSLFMTEGIIKTAEEVYALCSAEMAINLSTVYRTLNTLAESGILIKSIRQDGTACFQRPCTNEAHHHHLVCVECRTMVDIDDCPITEIENKISKETGFLITGHTVELSGLCPDCLQRKKNQTPITK</sequence>
<name>A0A0B7GWR4_TREPH</name>
<keyword evidence="4" id="KW-0805">Transcription regulation</keyword>
<reference evidence="10" key="1">
    <citation type="submission" date="2015-01" db="EMBL/GenBank/DDBJ databases">
        <authorList>
            <person name="Manzoor Shahid"/>
            <person name="Zubair Saima"/>
        </authorList>
    </citation>
    <scope>NUCLEOTIDE SEQUENCE [LARGE SCALE GENOMIC DNA]</scope>
    <source>
        <strain evidence="10">V1</strain>
    </source>
</reference>
<keyword evidence="7" id="KW-0479">Metal-binding</keyword>
<evidence type="ECO:0000256" key="5">
    <source>
        <dbReference type="ARBA" id="ARBA00023125"/>
    </source>
</evidence>
<evidence type="ECO:0000256" key="6">
    <source>
        <dbReference type="ARBA" id="ARBA00023163"/>
    </source>
</evidence>
<dbReference type="Pfam" id="PF01475">
    <property type="entry name" value="FUR"/>
    <property type="match status" value="1"/>
</dbReference>
<feature type="binding site" evidence="7">
    <location>
        <position position="119"/>
    </location>
    <ligand>
        <name>Zn(2+)</name>
        <dbReference type="ChEBI" id="CHEBI:29105"/>
    </ligand>
</feature>
<dbReference type="InterPro" id="IPR002481">
    <property type="entry name" value="FUR"/>
</dbReference>
<keyword evidence="10" id="KW-1185">Reference proteome</keyword>
<evidence type="ECO:0000256" key="2">
    <source>
        <dbReference type="ARBA" id="ARBA00022491"/>
    </source>
</evidence>
<comment type="similarity">
    <text evidence="1">Belongs to the Fur family.</text>
</comment>